<dbReference type="SUPFAM" id="SSF51658">
    <property type="entry name" value="Xylose isomerase-like"/>
    <property type="match status" value="1"/>
</dbReference>
<dbReference type="Pfam" id="PF01261">
    <property type="entry name" value="AP_endonuc_2"/>
    <property type="match status" value="1"/>
</dbReference>
<dbReference type="EMBL" id="JPQU01000021">
    <property type="protein sequence ID" value="KFE57100.1"/>
    <property type="molecule type" value="Genomic_DNA"/>
</dbReference>
<dbReference type="AlphaFoldDB" id="A0A085VNT7"/>
<keyword evidence="2" id="KW-0413">Isomerase</keyword>
<dbReference type="PATRIC" id="fig|317.175.peg.1114"/>
<organism evidence="2 3">
    <name type="scientific">Pseudomonas syringae</name>
    <dbReference type="NCBI Taxonomy" id="317"/>
    <lineage>
        <taxon>Bacteria</taxon>
        <taxon>Pseudomonadati</taxon>
        <taxon>Pseudomonadota</taxon>
        <taxon>Gammaproteobacteria</taxon>
        <taxon>Pseudomonadales</taxon>
        <taxon>Pseudomonadaceae</taxon>
        <taxon>Pseudomonas</taxon>
    </lineage>
</organism>
<keyword evidence="3" id="KW-1185">Reference proteome</keyword>
<dbReference type="OrthoDB" id="9801426at2"/>
<name>A0A085VNT7_PSESX</name>
<protein>
    <submittedName>
        <fullName evidence="2">Xylose isomerase</fullName>
    </submittedName>
</protein>
<dbReference type="InterPro" id="IPR013022">
    <property type="entry name" value="Xyl_isomerase-like_TIM-brl"/>
</dbReference>
<evidence type="ECO:0000259" key="1">
    <source>
        <dbReference type="Pfam" id="PF01261"/>
    </source>
</evidence>
<evidence type="ECO:0000313" key="3">
    <source>
        <dbReference type="Proteomes" id="UP000028631"/>
    </source>
</evidence>
<gene>
    <name evidence="2" type="ORF">IV01_05290</name>
</gene>
<evidence type="ECO:0000313" key="2">
    <source>
        <dbReference type="EMBL" id="KFE57100.1"/>
    </source>
</evidence>
<reference evidence="2 3" key="1">
    <citation type="submission" date="2014-07" db="EMBL/GenBank/DDBJ databases">
        <title>Draft Genome Sequences of Environmental Pseudomonas syringae strains.</title>
        <authorList>
            <person name="Baltrus D.A."/>
            <person name="Berge O."/>
            <person name="Morris C."/>
        </authorList>
    </citation>
    <scope>NUCLEOTIDE SEQUENCE [LARGE SCALE GENOMIC DNA]</scope>
    <source>
        <strain evidence="2 3">GAW0119</strain>
    </source>
</reference>
<dbReference type="RefSeq" id="WP_032626748.1">
    <property type="nucleotide sequence ID" value="NZ_JPQU01000021.1"/>
</dbReference>
<dbReference type="Proteomes" id="UP000028631">
    <property type="component" value="Unassembled WGS sequence"/>
</dbReference>
<proteinExistence type="predicted"/>
<comment type="caution">
    <text evidence="2">The sequence shown here is derived from an EMBL/GenBank/DDBJ whole genome shotgun (WGS) entry which is preliminary data.</text>
</comment>
<dbReference type="GO" id="GO:0016853">
    <property type="term" value="F:isomerase activity"/>
    <property type="evidence" value="ECO:0007669"/>
    <property type="project" value="UniProtKB-KW"/>
</dbReference>
<dbReference type="PANTHER" id="PTHR12110">
    <property type="entry name" value="HYDROXYPYRUVATE ISOMERASE"/>
    <property type="match status" value="1"/>
</dbReference>
<feature type="domain" description="Xylose isomerase-like TIM barrel" evidence="1">
    <location>
        <begin position="26"/>
        <end position="249"/>
    </location>
</feature>
<accession>A0A085VNT7</accession>
<sequence>MRLAISNIAWDVAYDEQVAALLERNSIDAIDLAPGKYFPDPLNTSTQDIVRVKRWWAERGIEITGMQALLFGTHGLNMFGPLESQQAMLQHLAAVCRIGAGLGATRLVFGSPKNRDRSGLNDQQTAYQATQFFRQLGDIALQAGVTICLEPNPACYGANFMTDSGETARVVRLASHPAIRMQLDTGALTINAEDPHALLKARSDLIGHVHISEPQLVPLGDGATEHANMGQAIEQYLPNHVASIEMLAPPNEAPMVAIERALRVASWHYRKPRRSREQ</sequence>
<dbReference type="Gene3D" id="3.20.20.150">
    <property type="entry name" value="Divalent-metal-dependent TIM barrel enzymes"/>
    <property type="match status" value="1"/>
</dbReference>
<dbReference type="InterPro" id="IPR050312">
    <property type="entry name" value="IolE/XylAMocC-like"/>
</dbReference>
<dbReference type="InterPro" id="IPR036237">
    <property type="entry name" value="Xyl_isomerase-like_sf"/>
</dbReference>